<gene>
    <name evidence="7" type="ORF">ILEXP_LOCUS2561</name>
</gene>
<feature type="region of interest" description="Disordered" evidence="4">
    <location>
        <begin position="1"/>
        <end position="43"/>
    </location>
</feature>
<feature type="transmembrane region" description="Helical" evidence="5">
    <location>
        <begin position="179"/>
        <end position="199"/>
    </location>
</feature>
<dbReference type="InterPro" id="IPR013083">
    <property type="entry name" value="Znf_RING/FYVE/PHD"/>
</dbReference>
<evidence type="ECO:0000259" key="6">
    <source>
        <dbReference type="PROSITE" id="PS51292"/>
    </source>
</evidence>
<proteinExistence type="predicted"/>
<dbReference type="SUPFAM" id="SSF57850">
    <property type="entry name" value="RING/U-box"/>
    <property type="match status" value="1"/>
</dbReference>
<feature type="transmembrane region" description="Helical" evidence="5">
    <location>
        <begin position="235"/>
        <end position="261"/>
    </location>
</feature>
<evidence type="ECO:0000313" key="8">
    <source>
        <dbReference type="Proteomes" id="UP001642360"/>
    </source>
</evidence>
<evidence type="ECO:0000256" key="5">
    <source>
        <dbReference type="SAM" id="Phobius"/>
    </source>
</evidence>
<reference evidence="7 8" key="1">
    <citation type="submission" date="2024-02" db="EMBL/GenBank/DDBJ databases">
        <authorList>
            <person name="Vignale AGUSTIN F."/>
            <person name="Sosa J E."/>
            <person name="Modenutti C."/>
        </authorList>
    </citation>
    <scope>NUCLEOTIDE SEQUENCE [LARGE SCALE GENOMIC DNA]</scope>
</reference>
<keyword evidence="5" id="KW-0812">Transmembrane</keyword>
<accession>A0ABC8QS96</accession>
<dbReference type="PANTHER" id="PTHR46347:SF4">
    <property type="entry name" value="RING_FYVE_PHD ZINC FINGER SUPERFAMILY PROTEIN"/>
    <property type="match status" value="1"/>
</dbReference>
<evidence type="ECO:0000256" key="2">
    <source>
        <dbReference type="ARBA" id="ARBA00022771"/>
    </source>
</evidence>
<keyword evidence="8" id="KW-1185">Reference proteome</keyword>
<keyword evidence="3" id="KW-0862">Zinc</keyword>
<evidence type="ECO:0000256" key="3">
    <source>
        <dbReference type="ARBA" id="ARBA00022833"/>
    </source>
</evidence>
<dbReference type="Gene3D" id="3.30.40.10">
    <property type="entry name" value="Zinc/RING finger domain, C3HC4 (zinc finger)"/>
    <property type="match status" value="1"/>
</dbReference>
<keyword evidence="2" id="KW-0863">Zinc-finger</keyword>
<dbReference type="EMBL" id="CAUOFW020000724">
    <property type="protein sequence ID" value="CAK9135603.1"/>
    <property type="molecule type" value="Genomic_DNA"/>
</dbReference>
<name>A0ABC8QS96_9AQUA</name>
<dbReference type="PROSITE" id="PS51292">
    <property type="entry name" value="ZF_RING_CH"/>
    <property type="match status" value="1"/>
</dbReference>
<protein>
    <recommendedName>
        <fullName evidence="6">RING-CH-type domain-containing protein</fullName>
    </recommendedName>
</protein>
<evidence type="ECO:0000256" key="1">
    <source>
        <dbReference type="ARBA" id="ARBA00022723"/>
    </source>
</evidence>
<keyword evidence="5" id="KW-0472">Membrane</keyword>
<keyword evidence="1" id="KW-0479">Metal-binding</keyword>
<evidence type="ECO:0000256" key="4">
    <source>
        <dbReference type="SAM" id="MobiDB-lite"/>
    </source>
</evidence>
<keyword evidence="5" id="KW-1133">Transmembrane helix</keyword>
<dbReference type="InterPro" id="IPR011016">
    <property type="entry name" value="Znf_RING-CH"/>
</dbReference>
<dbReference type="AlphaFoldDB" id="A0ABC8QS96"/>
<dbReference type="Pfam" id="PF12906">
    <property type="entry name" value="RINGv"/>
    <property type="match status" value="1"/>
</dbReference>
<comment type="caution">
    <text evidence="7">The sequence shown here is derived from an EMBL/GenBank/DDBJ whole genome shotgun (WGS) entry which is preliminary data.</text>
</comment>
<feature type="domain" description="RING-CH-type" evidence="6">
    <location>
        <begin position="46"/>
        <end position="111"/>
    </location>
</feature>
<feature type="transmembrane region" description="Helical" evidence="5">
    <location>
        <begin position="133"/>
        <end position="153"/>
    </location>
</feature>
<feature type="compositionally biased region" description="Low complexity" evidence="4">
    <location>
        <begin position="29"/>
        <end position="39"/>
    </location>
</feature>
<dbReference type="Proteomes" id="UP001642360">
    <property type="component" value="Unassembled WGS sequence"/>
</dbReference>
<organism evidence="7 8">
    <name type="scientific">Ilex paraguariensis</name>
    <name type="common">yerba mate</name>
    <dbReference type="NCBI Taxonomy" id="185542"/>
    <lineage>
        <taxon>Eukaryota</taxon>
        <taxon>Viridiplantae</taxon>
        <taxon>Streptophyta</taxon>
        <taxon>Embryophyta</taxon>
        <taxon>Tracheophyta</taxon>
        <taxon>Spermatophyta</taxon>
        <taxon>Magnoliopsida</taxon>
        <taxon>eudicotyledons</taxon>
        <taxon>Gunneridae</taxon>
        <taxon>Pentapetalae</taxon>
        <taxon>asterids</taxon>
        <taxon>campanulids</taxon>
        <taxon>Aquifoliales</taxon>
        <taxon>Aquifoliaceae</taxon>
        <taxon>Ilex</taxon>
    </lineage>
</organism>
<dbReference type="SMART" id="SM00744">
    <property type="entry name" value="RINGv"/>
    <property type="match status" value="1"/>
</dbReference>
<feature type="compositionally biased region" description="Basic and acidic residues" evidence="4">
    <location>
        <begin position="10"/>
        <end position="28"/>
    </location>
</feature>
<sequence length="309" mass="34930">MNGELQLKQSADRNPSDSDPLLDNHHVDSQSSSSSASSSEIKNEDIEAGSVAFCRICLECDGEDGDELISPCMCKGTQQFVHRLCLDHWRSVKEGFAFSHCTTCKAQFHLRVAEFEDNSWRNIKFRLFVARDVFLVFLAVQTVIALMGGFAYLMDKDGTFRNSFNDSWDRILSKHPIPFYYCIGALAFLVLLGFFGIILHCSSLNTSNPHMAGCQNYCYGWGILDCVPASVEACFALVIVFVVIFAILGIAYGFLAATMAIQRIWQRHYHILTKKELTQEYIVEDLHGCYTPPKLDTEHEERLKILKLL</sequence>
<evidence type="ECO:0000313" key="7">
    <source>
        <dbReference type="EMBL" id="CAK9135603.1"/>
    </source>
</evidence>
<dbReference type="PANTHER" id="PTHR46347">
    <property type="entry name" value="RING/FYVE/PHD ZINC FINGER SUPERFAMILY PROTEIN"/>
    <property type="match status" value="1"/>
</dbReference>
<dbReference type="CDD" id="cd16495">
    <property type="entry name" value="RING_CH-C4HC3_MARCH"/>
    <property type="match status" value="1"/>
</dbReference>
<dbReference type="GO" id="GO:0008270">
    <property type="term" value="F:zinc ion binding"/>
    <property type="evidence" value="ECO:0007669"/>
    <property type="project" value="UniProtKB-KW"/>
</dbReference>